<evidence type="ECO:0000259" key="6">
    <source>
        <dbReference type="Pfam" id="PF04542"/>
    </source>
</evidence>
<reference evidence="8 9" key="1">
    <citation type="submission" date="2020-08" db="EMBL/GenBank/DDBJ databases">
        <title>Novel species isolated from subtropical streams in China.</title>
        <authorList>
            <person name="Lu H."/>
        </authorList>
    </citation>
    <scope>NUCLEOTIDE SEQUENCE [LARGE SCALE GENOMIC DNA]</scope>
    <source>
        <strain evidence="8 9">CY18W</strain>
    </source>
</reference>
<organism evidence="8 9">
    <name type="scientific">Undibacterium hunanense</name>
    <dbReference type="NCBI Taxonomy" id="2762292"/>
    <lineage>
        <taxon>Bacteria</taxon>
        <taxon>Pseudomonadati</taxon>
        <taxon>Pseudomonadota</taxon>
        <taxon>Betaproteobacteria</taxon>
        <taxon>Burkholderiales</taxon>
        <taxon>Oxalobacteraceae</taxon>
        <taxon>Undibacterium</taxon>
    </lineage>
</organism>
<protein>
    <submittedName>
        <fullName evidence="8">Sigma-70 family RNA polymerase sigma factor</fullName>
    </submittedName>
</protein>
<dbReference type="InterPro" id="IPR013325">
    <property type="entry name" value="RNA_pol_sigma_r2"/>
</dbReference>
<dbReference type="Pfam" id="PF04542">
    <property type="entry name" value="Sigma70_r2"/>
    <property type="match status" value="1"/>
</dbReference>
<dbReference type="EMBL" id="JACOGF010000001">
    <property type="protein sequence ID" value="MBC3916046.1"/>
    <property type="molecule type" value="Genomic_DNA"/>
</dbReference>
<dbReference type="Pfam" id="PF08281">
    <property type="entry name" value="Sigma70_r4_2"/>
    <property type="match status" value="1"/>
</dbReference>
<dbReference type="SUPFAM" id="SSF88946">
    <property type="entry name" value="Sigma2 domain of RNA polymerase sigma factors"/>
    <property type="match status" value="1"/>
</dbReference>
<keyword evidence="9" id="KW-1185">Reference proteome</keyword>
<evidence type="ECO:0000256" key="3">
    <source>
        <dbReference type="ARBA" id="ARBA00023082"/>
    </source>
</evidence>
<dbReference type="RefSeq" id="WP_186945293.1">
    <property type="nucleotide sequence ID" value="NZ_JACOGF010000001.1"/>
</dbReference>
<dbReference type="InterPro" id="IPR039425">
    <property type="entry name" value="RNA_pol_sigma-70-like"/>
</dbReference>
<dbReference type="Gene3D" id="1.10.1740.10">
    <property type="match status" value="1"/>
</dbReference>
<keyword evidence="5" id="KW-0804">Transcription</keyword>
<evidence type="ECO:0000313" key="8">
    <source>
        <dbReference type="EMBL" id="MBC3916046.1"/>
    </source>
</evidence>
<comment type="similarity">
    <text evidence="1">Belongs to the sigma-70 factor family. ECF subfamily.</text>
</comment>
<accession>A0ABR6ZJL4</accession>
<sequence length="190" mass="21807">MESNKLDEWFEFEVLPLEAALIRFLRRNRRQEDDVADLLQEVYVRLYESAAKRMPDMVKPFVFATARNLLIDLARRAQVVSIEAYADLDILDVSSDELTPERHATGHQELRLLQQAMDMLPARCREVVQLRKIDDMSQRDVALYMGITEDTVEKQISKGMRVLASSLLVNGVTVGVTKLSLKIRKKDDSV</sequence>
<dbReference type="PANTHER" id="PTHR43133">
    <property type="entry name" value="RNA POLYMERASE ECF-TYPE SIGMA FACTO"/>
    <property type="match status" value="1"/>
</dbReference>
<dbReference type="Proteomes" id="UP000650424">
    <property type="component" value="Unassembled WGS sequence"/>
</dbReference>
<evidence type="ECO:0000256" key="1">
    <source>
        <dbReference type="ARBA" id="ARBA00010641"/>
    </source>
</evidence>
<evidence type="ECO:0000256" key="2">
    <source>
        <dbReference type="ARBA" id="ARBA00023015"/>
    </source>
</evidence>
<evidence type="ECO:0000256" key="5">
    <source>
        <dbReference type="ARBA" id="ARBA00023163"/>
    </source>
</evidence>
<dbReference type="PANTHER" id="PTHR43133:SF8">
    <property type="entry name" value="RNA POLYMERASE SIGMA FACTOR HI_1459-RELATED"/>
    <property type="match status" value="1"/>
</dbReference>
<dbReference type="SUPFAM" id="SSF88659">
    <property type="entry name" value="Sigma3 and sigma4 domains of RNA polymerase sigma factors"/>
    <property type="match status" value="1"/>
</dbReference>
<keyword evidence="3" id="KW-0731">Sigma factor</keyword>
<comment type="caution">
    <text evidence="8">The sequence shown here is derived from an EMBL/GenBank/DDBJ whole genome shotgun (WGS) entry which is preliminary data.</text>
</comment>
<name>A0ABR6ZJL4_9BURK</name>
<dbReference type="CDD" id="cd06171">
    <property type="entry name" value="Sigma70_r4"/>
    <property type="match status" value="1"/>
</dbReference>
<evidence type="ECO:0000313" key="9">
    <source>
        <dbReference type="Proteomes" id="UP000650424"/>
    </source>
</evidence>
<dbReference type="InterPro" id="IPR007627">
    <property type="entry name" value="RNA_pol_sigma70_r2"/>
</dbReference>
<dbReference type="Gene3D" id="1.10.10.10">
    <property type="entry name" value="Winged helix-like DNA-binding domain superfamily/Winged helix DNA-binding domain"/>
    <property type="match status" value="1"/>
</dbReference>
<dbReference type="InterPro" id="IPR036388">
    <property type="entry name" value="WH-like_DNA-bd_sf"/>
</dbReference>
<evidence type="ECO:0000259" key="7">
    <source>
        <dbReference type="Pfam" id="PF08281"/>
    </source>
</evidence>
<proteinExistence type="inferred from homology"/>
<keyword evidence="4" id="KW-0238">DNA-binding</keyword>
<keyword evidence="2" id="KW-0805">Transcription regulation</keyword>
<feature type="domain" description="RNA polymerase sigma-70 region 2" evidence="6">
    <location>
        <begin position="20"/>
        <end position="78"/>
    </location>
</feature>
<dbReference type="InterPro" id="IPR013324">
    <property type="entry name" value="RNA_pol_sigma_r3/r4-like"/>
</dbReference>
<dbReference type="NCBIfam" id="TIGR02937">
    <property type="entry name" value="sigma70-ECF"/>
    <property type="match status" value="1"/>
</dbReference>
<dbReference type="InterPro" id="IPR013249">
    <property type="entry name" value="RNA_pol_sigma70_r4_t2"/>
</dbReference>
<feature type="domain" description="RNA polymerase sigma factor 70 region 4 type 2" evidence="7">
    <location>
        <begin position="111"/>
        <end position="161"/>
    </location>
</feature>
<dbReference type="InterPro" id="IPR014284">
    <property type="entry name" value="RNA_pol_sigma-70_dom"/>
</dbReference>
<evidence type="ECO:0000256" key="4">
    <source>
        <dbReference type="ARBA" id="ARBA00023125"/>
    </source>
</evidence>
<gene>
    <name evidence="8" type="ORF">H8L32_00985</name>
</gene>